<comment type="caution">
    <text evidence="1">The sequence shown here is derived from an EMBL/GenBank/DDBJ whole genome shotgun (WGS) entry which is preliminary data.</text>
</comment>
<reference evidence="1" key="1">
    <citation type="submission" date="2020-08" db="EMBL/GenBank/DDBJ databases">
        <title>Genome sequencing and assembly of the red palm weevil Rhynchophorus ferrugineus.</title>
        <authorList>
            <person name="Dias G.B."/>
            <person name="Bergman C.M."/>
            <person name="Manee M."/>
        </authorList>
    </citation>
    <scope>NUCLEOTIDE SEQUENCE</scope>
    <source>
        <strain evidence="1">AA-2017</strain>
        <tissue evidence="1">Whole larva</tissue>
    </source>
</reference>
<evidence type="ECO:0000313" key="2">
    <source>
        <dbReference type="Proteomes" id="UP000625711"/>
    </source>
</evidence>
<dbReference type="EMBL" id="JAACXV010014100">
    <property type="protein sequence ID" value="KAF7270409.1"/>
    <property type="molecule type" value="Genomic_DNA"/>
</dbReference>
<keyword evidence="2" id="KW-1185">Reference proteome</keyword>
<gene>
    <name evidence="1" type="ORF">GWI33_016624</name>
</gene>
<dbReference type="AlphaFoldDB" id="A0A834HZQ9"/>
<organism evidence="1 2">
    <name type="scientific">Rhynchophorus ferrugineus</name>
    <name type="common">Red palm weevil</name>
    <name type="synonym">Curculio ferrugineus</name>
    <dbReference type="NCBI Taxonomy" id="354439"/>
    <lineage>
        <taxon>Eukaryota</taxon>
        <taxon>Metazoa</taxon>
        <taxon>Ecdysozoa</taxon>
        <taxon>Arthropoda</taxon>
        <taxon>Hexapoda</taxon>
        <taxon>Insecta</taxon>
        <taxon>Pterygota</taxon>
        <taxon>Neoptera</taxon>
        <taxon>Endopterygota</taxon>
        <taxon>Coleoptera</taxon>
        <taxon>Polyphaga</taxon>
        <taxon>Cucujiformia</taxon>
        <taxon>Curculionidae</taxon>
        <taxon>Dryophthorinae</taxon>
        <taxon>Rhynchophorus</taxon>
    </lineage>
</organism>
<dbReference type="Proteomes" id="UP000625711">
    <property type="component" value="Unassembled WGS sequence"/>
</dbReference>
<protein>
    <submittedName>
        <fullName evidence="1">Uncharacterized protein</fullName>
    </submittedName>
</protein>
<name>A0A834HZQ9_RHYFE</name>
<sequence length="107" mass="11717">MGAGTYQPQYYATEYRIIIKTDDDGIPPRNILICYLMLTSIGNCLSCCISQMLALLCGAQGLGIAQARHLVVAKCCLTFSMEIYSENFSVALSNYNLLLNSSESVAF</sequence>
<evidence type="ECO:0000313" key="1">
    <source>
        <dbReference type="EMBL" id="KAF7270409.1"/>
    </source>
</evidence>
<proteinExistence type="predicted"/>
<accession>A0A834HZQ9</accession>